<comment type="caution">
    <text evidence="3">The sequence shown here is derived from an EMBL/GenBank/DDBJ whole genome shotgun (WGS) entry which is preliminary data.</text>
</comment>
<dbReference type="AlphaFoldDB" id="A0A6L9QC65"/>
<evidence type="ECO:0000313" key="4">
    <source>
        <dbReference type="Proteomes" id="UP000475532"/>
    </source>
</evidence>
<dbReference type="RefSeq" id="WP_163054382.1">
    <property type="nucleotide sequence ID" value="NZ_JAAGLI010000213.1"/>
</dbReference>
<feature type="domain" description="DUF397" evidence="2">
    <location>
        <begin position="7"/>
        <end position="57"/>
    </location>
</feature>
<dbReference type="Pfam" id="PF04149">
    <property type="entry name" value="DUF397"/>
    <property type="match status" value="1"/>
</dbReference>
<organism evidence="3 4">
    <name type="scientific">Actinomadura bangladeshensis</name>
    <dbReference type="NCBI Taxonomy" id="453573"/>
    <lineage>
        <taxon>Bacteria</taxon>
        <taxon>Bacillati</taxon>
        <taxon>Actinomycetota</taxon>
        <taxon>Actinomycetes</taxon>
        <taxon>Streptosporangiales</taxon>
        <taxon>Thermomonosporaceae</taxon>
        <taxon>Actinomadura</taxon>
    </lineage>
</organism>
<evidence type="ECO:0000259" key="2">
    <source>
        <dbReference type="Pfam" id="PF04149"/>
    </source>
</evidence>
<sequence length="64" mass="6822">MTDLRTEWRKSSHSDAEGQCVEAAARPEGVAVRDSKAPGTSLALAAETWRNLLTAIRSGGLDLP</sequence>
<feature type="compositionally biased region" description="Basic and acidic residues" evidence="1">
    <location>
        <begin position="1"/>
        <end position="16"/>
    </location>
</feature>
<accession>A0A6L9QC65</accession>
<evidence type="ECO:0000256" key="1">
    <source>
        <dbReference type="SAM" id="MobiDB-lite"/>
    </source>
</evidence>
<dbReference type="Proteomes" id="UP000475532">
    <property type="component" value="Unassembled WGS sequence"/>
</dbReference>
<feature type="region of interest" description="Disordered" evidence="1">
    <location>
        <begin position="1"/>
        <end position="20"/>
    </location>
</feature>
<gene>
    <name evidence="3" type="ORF">G3I70_08940</name>
</gene>
<dbReference type="EMBL" id="JAAGLI010000213">
    <property type="protein sequence ID" value="NEA22616.1"/>
    <property type="molecule type" value="Genomic_DNA"/>
</dbReference>
<dbReference type="InterPro" id="IPR007278">
    <property type="entry name" value="DUF397"/>
</dbReference>
<protein>
    <submittedName>
        <fullName evidence="3">DUF397 domain-containing protein</fullName>
    </submittedName>
</protein>
<reference evidence="3 4" key="1">
    <citation type="submission" date="2020-01" db="EMBL/GenBank/DDBJ databases">
        <title>Insect and environment-associated Actinomycetes.</title>
        <authorList>
            <person name="Currrie C."/>
            <person name="Chevrette M."/>
            <person name="Carlson C."/>
            <person name="Stubbendieck R."/>
            <person name="Wendt-Pienkowski E."/>
        </authorList>
    </citation>
    <scope>NUCLEOTIDE SEQUENCE [LARGE SCALE GENOMIC DNA]</scope>
    <source>
        <strain evidence="3 4">SID10258</strain>
    </source>
</reference>
<proteinExistence type="predicted"/>
<name>A0A6L9QC65_9ACTN</name>
<evidence type="ECO:0000313" key="3">
    <source>
        <dbReference type="EMBL" id="NEA22616.1"/>
    </source>
</evidence>